<evidence type="ECO:0000313" key="2">
    <source>
        <dbReference type="EMBL" id="SHG49677.1"/>
    </source>
</evidence>
<evidence type="ECO:0000313" key="3">
    <source>
        <dbReference type="Proteomes" id="UP000184020"/>
    </source>
</evidence>
<gene>
    <name evidence="2" type="ORF">SAMN05444372_106175</name>
</gene>
<dbReference type="Gene3D" id="1.25.40.390">
    <property type="match status" value="1"/>
</dbReference>
<sequence length="487" mass="53320">MKNIKNKIVSVLFLAAFVVTGCEFGDINTDPSRVKAAPIAQQLTSLTVNVGFLAGSDLNRYSSLIMQQYSGQSVGATTQTQFFEQFQIIGPDLNNLWSNMYAVILNDAENIIVDATATNSPHYSGVAKILKAYTYQLAVDTWGKIPYSETQKLSANVKPKYDSDELIYTELITLLDQGIAEVNAPTSAISPGTNSSIYPGAFSASRNNWVRFANTLKLRIFLHYSEKDAAFAKSRMDALISSGAPLMIGNADSFQMNFLDAANARNPIDQFETLRLGNLVANARIVNMMNSKTDPRRQFYFTQFPANSGLYVGSVAGAPANPGIYSRFHTYLRGAITGVTYTGAAPIRMLTFAEYNFIRAEASLRFASPGSAQTFYQAGIRASMESAGVVAADITAYLAANGALTGTNAQQLEQIINEKYIAGYGVVLEPWTDFRRTGFPSLTLPSNAVIPFFPRSLFYPQSEIDLNPENATQKTGMNVKVFWDTRP</sequence>
<feature type="signal peptide" evidence="1">
    <location>
        <begin position="1"/>
        <end position="21"/>
    </location>
</feature>
<dbReference type="EMBL" id="FQWF01000006">
    <property type="protein sequence ID" value="SHG49677.1"/>
    <property type="molecule type" value="Genomic_DNA"/>
</dbReference>
<dbReference type="AlphaFoldDB" id="A0A1M5KA63"/>
<dbReference type="RefSeq" id="WP_073019072.1">
    <property type="nucleotide sequence ID" value="NZ_FQWF01000006.1"/>
</dbReference>
<dbReference type="InterPro" id="IPR041662">
    <property type="entry name" value="SusD-like_2"/>
</dbReference>
<keyword evidence="3" id="KW-1185">Reference proteome</keyword>
<name>A0A1M5KA63_9FLAO</name>
<organism evidence="2 3">
    <name type="scientific">Flavobacterium micromati</name>
    <dbReference type="NCBI Taxonomy" id="229205"/>
    <lineage>
        <taxon>Bacteria</taxon>
        <taxon>Pseudomonadati</taxon>
        <taxon>Bacteroidota</taxon>
        <taxon>Flavobacteriia</taxon>
        <taxon>Flavobacteriales</taxon>
        <taxon>Flavobacteriaceae</taxon>
        <taxon>Flavobacterium</taxon>
    </lineage>
</organism>
<reference evidence="3" key="1">
    <citation type="submission" date="2016-11" db="EMBL/GenBank/DDBJ databases">
        <authorList>
            <person name="Varghese N."/>
            <person name="Submissions S."/>
        </authorList>
    </citation>
    <scope>NUCLEOTIDE SEQUENCE [LARGE SCALE GENOMIC DNA]</scope>
    <source>
        <strain evidence="3">DSM 17659</strain>
    </source>
</reference>
<proteinExistence type="predicted"/>
<accession>A0A1M5KA63</accession>
<evidence type="ECO:0000256" key="1">
    <source>
        <dbReference type="SAM" id="SignalP"/>
    </source>
</evidence>
<dbReference type="Pfam" id="PF12771">
    <property type="entry name" value="SusD-like_2"/>
    <property type="match status" value="1"/>
</dbReference>
<keyword evidence="1" id="KW-0732">Signal</keyword>
<dbReference type="Proteomes" id="UP000184020">
    <property type="component" value="Unassembled WGS sequence"/>
</dbReference>
<dbReference type="PROSITE" id="PS51257">
    <property type="entry name" value="PROKAR_LIPOPROTEIN"/>
    <property type="match status" value="1"/>
</dbReference>
<dbReference type="OrthoDB" id="725917at2"/>
<dbReference type="SUPFAM" id="SSF48452">
    <property type="entry name" value="TPR-like"/>
    <property type="match status" value="1"/>
</dbReference>
<dbReference type="InterPro" id="IPR011990">
    <property type="entry name" value="TPR-like_helical_dom_sf"/>
</dbReference>
<dbReference type="STRING" id="229205.SAMN05444372_106175"/>
<feature type="chain" id="PRO_5012612553" evidence="1">
    <location>
        <begin position="22"/>
        <end position="487"/>
    </location>
</feature>
<protein>
    <submittedName>
        <fullName evidence="2">Starch-binding associating with outer membrane</fullName>
    </submittedName>
</protein>